<dbReference type="HOGENOM" id="CLU_042109_0_0_1"/>
<dbReference type="KEGG" id="smo:SELMODRAFT_431567"/>
<keyword evidence="2" id="KW-1185">Reference proteome</keyword>
<dbReference type="AlphaFoldDB" id="D8TD28"/>
<evidence type="ECO:0000313" key="1">
    <source>
        <dbReference type="EMBL" id="EFJ05438.1"/>
    </source>
</evidence>
<name>D8TD28_SELML</name>
<dbReference type="EMBL" id="GL377725">
    <property type="protein sequence ID" value="EFJ05438.1"/>
    <property type="molecule type" value="Genomic_DNA"/>
</dbReference>
<gene>
    <name evidence="1" type="ORF">SELMODRAFT_431567</name>
</gene>
<evidence type="ECO:0000313" key="2">
    <source>
        <dbReference type="Proteomes" id="UP000001514"/>
    </source>
</evidence>
<sequence>METAIPVIPAVINHDSGLEGFESGIKSWHPRLYTGGKRLRSEAPEASKAPRIKAPVEKSVEAPALASKTLDEQVLVLSDSSLDLSGGIVDKKASAMQLMDAKQYMWGLTKQQPPGHFIAQQKAGGEFPSLIVRLDSLQKRVNEIQPRLQVLEDWTRYLKPELYEILGTNWFTAATEILDVAASFLSYFTREAIQKQGVLDELVDCRPIGPRKLKPYSSYDKAAITYRSLWWFVFNKEASEKSLSEVLPPDWDRKRSSACKEGMHVICKRVIQAAKEELDKDMDSCQQQCDIRKLDRSDIQLKKMEMSELQQKIRVLFDIHGHAHTIPEFKYIADTFYPLLNWYTTKLGIKVFEICSRNKLVDEDASVTYEFVEGKWMRDGLQDQHWSLLSWYSMWE</sequence>
<dbReference type="Gramene" id="EFJ05438">
    <property type="protein sequence ID" value="EFJ05438"/>
    <property type="gene ID" value="SELMODRAFT_431567"/>
</dbReference>
<accession>D8TD28</accession>
<protein>
    <submittedName>
        <fullName evidence="1">Uncharacterized protein</fullName>
    </submittedName>
</protein>
<organism evidence="2">
    <name type="scientific">Selaginella moellendorffii</name>
    <name type="common">Spikemoss</name>
    <dbReference type="NCBI Taxonomy" id="88036"/>
    <lineage>
        <taxon>Eukaryota</taxon>
        <taxon>Viridiplantae</taxon>
        <taxon>Streptophyta</taxon>
        <taxon>Embryophyta</taxon>
        <taxon>Tracheophyta</taxon>
        <taxon>Lycopodiopsida</taxon>
        <taxon>Selaginellales</taxon>
        <taxon>Selaginellaceae</taxon>
        <taxon>Selaginella</taxon>
    </lineage>
</organism>
<proteinExistence type="predicted"/>
<dbReference type="InParanoid" id="D8TD28"/>
<dbReference type="Proteomes" id="UP000001514">
    <property type="component" value="Unassembled WGS sequence"/>
</dbReference>
<reference evidence="1 2" key="1">
    <citation type="journal article" date="2011" name="Science">
        <title>The Selaginella genome identifies genetic changes associated with the evolution of vascular plants.</title>
        <authorList>
            <person name="Banks J.A."/>
            <person name="Nishiyama T."/>
            <person name="Hasebe M."/>
            <person name="Bowman J.L."/>
            <person name="Gribskov M."/>
            <person name="dePamphilis C."/>
            <person name="Albert V.A."/>
            <person name="Aono N."/>
            <person name="Aoyama T."/>
            <person name="Ambrose B.A."/>
            <person name="Ashton N.W."/>
            <person name="Axtell M.J."/>
            <person name="Barker E."/>
            <person name="Barker M.S."/>
            <person name="Bennetzen J.L."/>
            <person name="Bonawitz N.D."/>
            <person name="Chapple C."/>
            <person name="Cheng C."/>
            <person name="Correa L.G."/>
            <person name="Dacre M."/>
            <person name="DeBarry J."/>
            <person name="Dreyer I."/>
            <person name="Elias M."/>
            <person name="Engstrom E.M."/>
            <person name="Estelle M."/>
            <person name="Feng L."/>
            <person name="Finet C."/>
            <person name="Floyd S.K."/>
            <person name="Frommer W.B."/>
            <person name="Fujita T."/>
            <person name="Gramzow L."/>
            <person name="Gutensohn M."/>
            <person name="Harholt J."/>
            <person name="Hattori M."/>
            <person name="Heyl A."/>
            <person name="Hirai T."/>
            <person name="Hiwatashi Y."/>
            <person name="Ishikawa M."/>
            <person name="Iwata M."/>
            <person name="Karol K.G."/>
            <person name="Koehler B."/>
            <person name="Kolukisaoglu U."/>
            <person name="Kubo M."/>
            <person name="Kurata T."/>
            <person name="Lalonde S."/>
            <person name="Li K."/>
            <person name="Li Y."/>
            <person name="Litt A."/>
            <person name="Lyons E."/>
            <person name="Manning G."/>
            <person name="Maruyama T."/>
            <person name="Michael T.P."/>
            <person name="Mikami K."/>
            <person name="Miyazaki S."/>
            <person name="Morinaga S."/>
            <person name="Murata T."/>
            <person name="Mueller-Roeber B."/>
            <person name="Nelson D.R."/>
            <person name="Obara M."/>
            <person name="Oguri Y."/>
            <person name="Olmstead R.G."/>
            <person name="Onodera N."/>
            <person name="Petersen B.L."/>
            <person name="Pils B."/>
            <person name="Prigge M."/>
            <person name="Rensing S.A."/>
            <person name="Riano-Pachon D.M."/>
            <person name="Roberts A.W."/>
            <person name="Sato Y."/>
            <person name="Scheller H.V."/>
            <person name="Schulz B."/>
            <person name="Schulz C."/>
            <person name="Shakirov E.V."/>
            <person name="Shibagaki N."/>
            <person name="Shinohara N."/>
            <person name="Shippen D.E."/>
            <person name="Soerensen I."/>
            <person name="Sotooka R."/>
            <person name="Sugimoto N."/>
            <person name="Sugita M."/>
            <person name="Sumikawa N."/>
            <person name="Tanurdzic M."/>
            <person name="Theissen G."/>
            <person name="Ulvskov P."/>
            <person name="Wakazuki S."/>
            <person name="Weng J.K."/>
            <person name="Willats W.W."/>
            <person name="Wipf D."/>
            <person name="Wolf P.G."/>
            <person name="Yang L."/>
            <person name="Zimmer A.D."/>
            <person name="Zhu Q."/>
            <person name="Mitros T."/>
            <person name="Hellsten U."/>
            <person name="Loque D."/>
            <person name="Otillar R."/>
            <person name="Salamov A."/>
            <person name="Schmutz J."/>
            <person name="Shapiro H."/>
            <person name="Lindquist E."/>
            <person name="Lucas S."/>
            <person name="Rokhsar D."/>
            <person name="Grigoriev I.V."/>
        </authorList>
    </citation>
    <scope>NUCLEOTIDE SEQUENCE [LARGE SCALE GENOMIC DNA]</scope>
</reference>